<evidence type="ECO:0000256" key="1">
    <source>
        <dbReference type="SAM" id="Coils"/>
    </source>
</evidence>
<feature type="coiled-coil region" evidence="1">
    <location>
        <begin position="7"/>
        <end position="75"/>
    </location>
</feature>
<feature type="compositionally biased region" description="Polar residues" evidence="2">
    <location>
        <begin position="154"/>
        <end position="172"/>
    </location>
</feature>
<feature type="region of interest" description="Disordered" evidence="2">
    <location>
        <begin position="136"/>
        <end position="176"/>
    </location>
</feature>
<evidence type="ECO:0000256" key="2">
    <source>
        <dbReference type="SAM" id="MobiDB-lite"/>
    </source>
</evidence>
<reference evidence="3" key="1">
    <citation type="submission" date="2023-08" db="EMBL/GenBank/DDBJ databases">
        <authorList>
            <person name="Chen Y."/>
            <person name="Shah S."/>
            <person name="Dougan E. K."/>
            <person name="Thang M."/>
            <person name="Chan C."/>
        </authorList>
    </citation>
    <scope>NUCLEOTIDE SEQUENCE</scope>
</reference>
<protein>
    <submittedName>
        <fullName evidence="3">Uncharacterized protein</fullName>
    </submittedName>
</protein>
<sequence>MVCEDLVQFSNEEEDQLRQQCDALEQRLRQDSLSFENEALEVQLMQIEDDHAQLREELRSTREFYARRIAEMTAELEDRARVTCTAKGHADCLGALLVFHEDNGRLAGSYWQAQCEKRDDSIRFLSLKLQEYTVPSSEYRSRRPHAGSVMASISEESSPVPSNSTNGASSSERPGVNPTALKAAERAFQALSDRHASLCEAVQTAEENALETEQNIQACELRSADLDTLHVFTLLQGQPTDEILPLDAVQAKVAACNEVLASTRQLPDWSQRCAWRDELDIRAGQLERISLQFDTTKRSLDAANEELQWQATSAEALRIRLADVLRATAAEERRNQEVLSEEMRRSQALQALLSRWTQLRPDAPLPPACVQAQQLVQETSSVES</sequence>
<keyword evidence="1" id="KW-0175">Coiled coil</keyword>
<proteinExistence type="predicted"/>
<dbReference type="AlphaFoldDB" id="A0AA36ILN0"/>
<evidence type="ECO:0000313" key="3">
    <source>
        <dbReference type="EMBL" id="CAJ1389800.1"/>
    </source>
</evidence>
<name>A0AA36ILN0_9DINO</name>
<dbReference type="EMBL" id="CAUJNA010001942">
    <property type="protein sequence ID" value="CAJ1389800.1"/>
    <property type="molecule type" value="Genomic_DNA"/>
</dbReference>
<comment type="caution">
    <text evidence="3">The sequence shown here is derived from an EMBL/GenBank/DDBJ whole genome shotgun (WGS) entry which is preliminary data.</text>
</comment>
<dbReference type="Proteomes" id="UP001178507">
    <property type="component" value="Unassembled WGS sequence"/>
</dbReference>
<evidence type="ECO:0000313" key="4">
    <source>
        <dbReference type="Proteomes" id="UP001178507"/>
    </source>
</evidence>
<gene>
    <name evidence="3" type="ORF">EVOR1521_LOCUS15342</name>
</gene>
<accession>A0AA36ILN0</accession>
<organism evidence="3 4">
    <name type="scientific">Effrenium voratum</name>
    <dbReference type="NCBI Taxonomy" id="2562239"/>
    <lineage>
        <taxon>Eukaryota</taxon>
        <taxon>Sar</taxon>
        <taxon>Alveolata</taxon>
        <taxon>Dinophyceae</taxon>
        <taxon>Suessiales</taxon>
        <taxon>Symbiodiniaceae</taxon>
        <taxon>Effrenium</taxon>
    </lineage>
</organism>
<keyword evidence="4" id="KW-1185">Reference proteome</keyword>